<sequence length="173" mass="19595">MGRDNVPDHDAVDDIVSQWTREWPGLDVTPLEVLGRLHRTYLRYQSTIGRIFDEYDLNMASFDVLAALRRSGTPYRMTPGQLAESSLVTTGGVTLRIDRLEKAGLVRRERDVDDRRIVHAELTDAGKKLIDEVAVAHFENETRMLSGMSADDQAELVQLLRKLEHSLAQHQGE</sequence>
<evidence type="ECO:0000256" key="3">
    <source>
        <dbReference type="ARBA" id="ARBA00023163"/>
    </source>
</evidence>
<feature type="domain" description="HTH marR-type" evidence="4">
    <location>
        <begin position="30"/>
        <end position="165"/>
    </location>
</feature>
<reference evidence="5 6" key="1">
    <citation type="submission" date="2023-07" db="EMBL/GenBank/DDBJ databases">
        <authorList>
            <person name="Girao M."/>
            <person name="Carvalho M.F."/>
        </authorList>
    </citation>
    <scope>NUCLEOTIDE SEQUENCE [LARGE SCALE GENOMIC DNA]</scope>
    <source>
        <strain evidence="5 6">YIM65754</strain>
    </source>
</reference>
<dbReference type="SMART" id="SM00347">
    <property type="entry name" value="HTH_MARR"/>
    <property type="match status" value="1"/>
</dbReference>
<protein>
    <submittedName>
        <fullName evidence="5">MarR family transcriptional regulator</fullName>
    </submittedName>
</protein>
<dbReference type="PANTHER" id="PTHR42756">
    <property type="entry name" value="TRANSCRIPTIONAL REGULATOR, MARR"/>
    <property type="match status" value="1"/>
</dbReference>
<dbReference type="SUPFAM" id="SSF46785">
    <property type="entry name" value="Winged helix' DNA-binding domain"/>
    <property type="match status" value="1"/>
</dbReference>
<keyword evidence="6" id="KW-1185">Reference proteome</keyword>
<dbReference type="PRINTS" id="PR00598">
    <property type="entry name" value="HTHMARR"/>
</dbReference>
<proteinExistence type="predicted"/>
<evidence type="ECO:0000313" key="5">
    <source>
        <dbReference type="EMBL" id="MEE2058097.1"/>
    </source>
</evidence>
<dbReference type="InterPro" id="IPR036390">
    <property type="entry name" value="WH_DNA-bd_sf"/>
</dbReference>
<organism evidence="5 6">
    <name type="scientific">Rhodococcus artemisiae</name>
    <dbReference type="NCBI Taxonomy" id="714159"/>
    <lineage>
        <taxon>Bacteria</taxon>
        <taxon>Bacillati</taxon>
        <taxon>Actinomycetota</taxon>
        <taxon>Actinomycetes</taxon>
        <taxon>Mycobacteriales</taxon>
        <taxon>Nocardiaceae</taxon>
        <taxon>Rhodococcus</taxon>
    </lineage>
</organism>
<dbReference type="InterPro" id="IPR000835">
    <property type="entry name" value="HTH_MarR-typ"/>
</dbReference>
<dbReference type="Gene3D" id="1.10.10.10">
    <property type="entry name" value="Winged helix-like DNA-binding domain superfamily/Winged helix DNA-binding domain"/>
    <property type="match status" value="1"/>
</dbReference>
<evidence type="ECO:0000259" key="4">
    <source>
        <dbReference type="PROSITE" id="PS50995"/>
    </source>
</evidence>
<dbReference type="PANTHER" id="PTHR42756:SF1">
    <property type="entry name" value="TRANSCRIPTIONAL REPRESSOR OF EMRAB OPERON"/>
    <property type="match status" value="1"/>
</dbReference>
<evidence type="ECO:0000256" key="1">
    <source>
        <dbReference type="ARBA" id="ARBA00023015"/>
    </source>
</evidence>
<dbReference type="RefSeq" id="WP_330133336.1">
    <property type="nucleotide sequence ID" value="NZ_JAUTXY010000004.1"/>
</dbReference>
<dbReference type="PROSITE" id="PS50995">
    <property type="entry name" value="HTH_MARR_2"/>
    <property type="match status" value="1"/>
</dbReference>
<accession>A0ABU7L975</accession>
<keyword evidence="3" id="KW-0804">Transcription</keyword>
<dbReference type="InterPro" id="IPR036388">
    <property type="entry name" value="WH-like_DNA-bd_sf"/>
</dbReference>
<evidence type="ECO:0000256" key="2">
    <source>
        <dbReference type="ARBA" id="ARBA00023125"/>
    </source>
</evidence>
<dbReference type="Proteomes" id="UP001336020">
    <property type="component" value="Unassembled WGS sequence"/>
</dbReference>
<evidence type="ECO:0000313" key="6">
    <source>
        <dbReference type="Proteomes" id="UP001336020"/>
    </source>
</evidence>
<gene>
    <name evidence="5" type="ORF">Q7514_11260</name>
</gene>
<name>A0ABU7L975_9NOCA</name>
<dbReference type="Pfam" id="PF01047">
    <property type="entry name" value="MarR"/>
    <property type="match status" value="1"/>
</dbReference>
<comment type="caution">
    <text evidence="5">The sequence shown here is derived from an EMBL/GenBank/DDBJ whole genome shotgun (WGS) entry which is preliminary data.</text>
</comment>
<keyword evidence="1" id="KW-0805">Transcription regulation</keyword>
<keyword evidence="2" id="KW-0238">DNA-binding</keyword>
<dbReference type="EMBL" id="JAUTXY010000004">
    <property type="protein sequence ID" value="MEE2058097.1"/>
    <property type="molecule type" value="Genomic_DNA"/>
</dbReference>